<evidence type="ECO:0000313" key="2">
    <source>
        <dbReference type="EMBL" id="XCH75003.1"/>
    </source>
</evidence>
<name>A0AAU8HF26_9ACTN</name>
<accession>A0AAU8HF26</accession>
<dbReference type="NCBIfam" id="TIGR03083">
    <property type="entry name" value="maleylpyruvate isomerase family mycothiol-dependent enzyme"/>
    <property type="match status" value="1"/>
</dbReference>
<dbReference type="EMBL" id="CP159342">
    <property type="protein sequence ID" value="XCH75003.1"/>
    <property type="molecule type" value="Genomic_DNA"/>
</dbReference>
<dbReference type="InterPro" id="IPR034660">
    <property type="entry name" value="DinB/YfiT-like"/>
</dbReference>
<reference evidence="2" key="2">
    <citation type="submission" date="2024-06" db="EMBL/GenBank/DDBJ databases">
        <title>Micromonospora mangrovi CCTCC AA 2012012 genome sequences.</title>
        <authorList>
            <person name="Gao J."/>
        </authorList>
    </citation>
    <scope>NUCLEOTIDE SEQUENCE</scope>
    <source>
        <strain evidence="2">CCTCC AA 2012012</strain>
    </source>
</reference>
<dbReference type="InterPro" id="IPR017517">
    <property type="entry name" value="Maleyloyr_isom"/>
</dbReference>
<protein>
    <submittedName>
        <fullName evidence="2">TIGR03086 family metal-binding protein</fullName>
    </submittedName>
</protein>
<dbReference type="EMBL" id="CP157762">
    <property type="protein sequence ID" value="XBP94304.1"/>
    <property type="molecule type" value="Genomic_DNA"/>
</dbReference>
<proteinExistence type="predicted"/>
<organism evidence="2">
    <name type="scientific">Micromonospora sp. CCTCC AA 2012012</name>
    <dbReference type="NCBI Taxonomy" id="3111921"/>
    <lineage>
        <taxon>Bacteria</taxon>
        <taxon>Bacillati</taxon>
        <taxon>Actinomycetota</taxon>
        <taxon>Actinomycetes</taxon>
        <taxon>Micromonosporales</taxon>
        <taxon>Micromonosporaceae</taxon>
        <taxon>Micromonospora</taxon>
    </lineage>
</organism>
<evidence type="ECO:0000313" key="1">
    <source>
        <dbReference type="EMBL" id="XBP94304.1"/>
    </source>
</evidence>
<dbReference type="SUPFAM" id="SSF109854">
    <property type="entry name" value="DinB/YfiT-like putative metalloenzymes"/>
    <property type="match status" value="1"/>
</dbReference>
<sequence length="191" mass="21436">MTLPDRPAERHRQIARGFTDRVRGTRSWEVPAPVAGWTARDVVRHLVEWFPPFLRAGSGVELPPGPSVDDDPVDAWQRRCDAMQALLDDPATADRRLTNPHIGELPLDRAIDQFYTTDVFMHTWDLARATGQDDRLDPDLCAQLLAGMEPMEQLIRSSGQYGPRVPVQDDAGAQSRLLGFIGRDPEWGSTR</sequence>
<reference evidence="1" key="1">
    <citation type="submission" date="2024-01" db="EMBL/GenBank/DDBJ databases">
        <title>The genome sequence of Micromonospora mangrovi CCTCC AA 2012012.</title>
        <authorList>
            <person name="Gao J."/>
        </authorList>
    </citation>
    <scope>NUCLEOTIDE SEQUENCE</scope>
    <source>
        <strain evidence="1">CCTCC AA 2012012</strain>
    </source>
</reference>
<dbReference type="InterPro" id="IPR017520">
    <property type="entry name" value="CHP03086"/>
</dbReference>
<dbReference type="AlphaFoldDB" id="A0AAU8HF26"/>
<dbReference type="RefSeq" id="WP_350934096.1">
    <property type="nucleotide sequence ID" value="NZ_CP157762.1"/>
</dbReference>
<dbReference type="NCBIfam" id="TIGR03086">
    <property type="entry name" value="TIGR03086 family metal-binding protein"/>
    <property type="match status" value="1"/>
</dbReference>
<gene>
    <name evidence="2" type="ORF">ABUL08_02495</name>
    <name evidence="1" type="ORF">VK199_02490</name>
</gene>